<gene>
    <name evidence="1" type="ORF">SNE40_018616</name>
</gene>
<evidence type="ECO:0000313" key="2">
    <source>
        <dbReference type="Proteomes" id="UP001347796"/>
    </source>
</evidence>
<dbReference type="EMBL" id="JAZGQO010000014">
    <property type="protein sequence ID" value="KAK6170151.1"/>
    <property type="molecule type" value="Genomic_DNA"/>
</dbReference>
<proteinExistence type="predicted"/>
<reference evidence="1 2" key="1">
    <citation type="submission" date="2024-01" db="EMBL/GenBank/DDBJ databases">
        <title>The genome of the rayed Mediterranean limpet Patella caerulea (Linnaeus, 1758).</title>
        <authorList>
            <person name="Anh-Thu Weber A."/>
            <person name="Halstead-Nussloch G."/>
        </authorList>
    </citation>
    <scope>NUCLEOTIDE SEQUENCE [LARGE SCALE GENOMIC DNA]</scope>
    <source>
        <strain evidence="1">AATW-2023a</strain>
        <tissue evidence="1">Whole specimen</tissue>
    </source>
</reference>
<evidence type="ECO:0000313" key="1">
    <source>
        <dbReference type="EMBL" id="KAK6170151.1"/>
    </source>
</evidence>
<protein>
    <submittedName>
        <fullName evidence="1">Uncharacterized protein</fullName>
    </submittedName>
</protein>
<comment type="caution">
    <text evidence="1">The sequence shown here is derived from an EMBL/GenBank/DDBJ whole genome shotgun (WGS) entry which is preliminary data.</text>
</comment>
<dbReference type="AlphaFoldDB" id="A0AAN8J6N5"/>
<accession>A0AAN8J6N5</accession>
<organism evidence="1 2">
    <name type="scientific">Patella caerulea</name>
    <name type="common">Rayed Mediterranean limpet</name>
    <dbReference type="NCBI Taxonomy" id="87958"/>
    <lineage>
        <taxon>Eukaryota</taxon>
        <taxon>Metazoa</taxon>
        <taxon>Spiralia</taxon>
        <taxon>Lophotrochozoa</taxon>
        <taxon>Mollusca</taxon>
        <taxon>Gastropoda</taxon>
        <taxon>Patellogastropoda</taxon>
        <taxon>Patelloidea</taxon>
        <taxon>Patellidae</taxon>
        <taxon>Patella</taxon>
    </lineage>
</organism>
<keyword evidence="2" id="KW-1185">Reference proteome</keyword>
<name>A0AAN8J6N5_PATCE</name>
<dbReference type="Proteomes" id="UP001347796">
    <property type="component" value="Unassembled WGS sequence"/>
</dbReference>
<sequence length="212" mass="24207">MLCPNKSIVYIDSVEYLKKVKDVSCPGAGGLLPVNIPSEHNRLNDLCIEQQECHQSLLYNFTHEGCQYTWPDMGANVVYRCLTNELLYNVCSKSVRTVHNSLSTLYMTSPSPSQNTSDCGCLVYGDIQAVKILYIKQSTINSTRDRLSFNPPTTVELNTNTIIYRNITDLVVKYNDINHNNEKHLLEFRGKFDNDQIREKYIDATLSKRNKS</sequence>